<evidence type="ECO:0000313" key="4">
    <source>
        <dbReference type="RefSeq" id="XP_024888190.1"/>
    </source>
</evidence>
<dbReference type="SUPFAM" id="SSF50978">
    <property type="entry name" value="WD40 repeat-like"/>
    <property type="match status" value="1"/>
</dbReference>
<dbReference type="Proteomes" id="UP000504618">
    <property type="component" value="Unplaced"/>
</dbReference>
<accession>A0A6J1R5M7</accession>
<feature type="domain" description="F-box" evidence="2">
    <location>
        <begin position="24"/>
        <end position="70"/>
    </location>
</feature>
<dbReference type="AlphaFoldDB" id="A0A6J1R5M7"/>
<dbReference type="PANTHER" id="PTHR19855:SF11">
    <property type="entry name" value="RIBOSOME BIOGENESIS PROTEIN WDR12"/>
    <property type="match status" value="1"/>
</dbReference>
<dbReference type="InterPro" id="IPR015943">
    <property type="entry name" value="WD40/YVTN_repeat-like_dom_sf"/>
</dbReference>
<dbReference type="GeneID" id="112465053"/>
<protein>
    <submittedName>
        <fullName evidence="4">F-box/WD repeat-containing protein 9-like</fullName>
    </submittedName>
</protein>
<dbReference type="OrthoDB" id="2305498at2759"/>
<dbReference type="PROSITE" id="PS50294">
    <property type="entry name" value="WD_REPEATS_REGION"/>
    <property type="match status" value="1"/>
</dbReference>
<name>A0A6J1R5M7_9HYME</name>
<evidence type="ECO:0000313" key="3">
    <source>
        <dbReference type="Proteomes" id="UP000504618"/>
    </source>
</evidence>
<dbReference type="Pfam" id="PF00400">
    <property type="entry name" value="WD40"/>
    <property type="match status" value="2"/>
</dbReference>
<sequence>MDNENASCAYDDEENAQLSPLQRLPVEYSAVFQIFLHICSFLDGSTLVHGLSLVCKQFYQILKNANSLWKARINHIWPDASYPLLPPASPDELCWMLSYVTIKQETALWKQQESRKKRLFIKKKSGYMNNIMNAVSLMHVNGISHAVYTSKTHLFYKELPQRKELSYEIENFGRIKLTHSSGIRDLTAIDNTIYSCSMDPNVKSWMLTNTGLVHQRTYDLPRSDRFSSLWSPCMSSCPGPGRDLFATGLDCGTIYVFDSRSRNNPISHYRPHTRDVNSLAMNAEYILSTSLDKTVSVWDQRAGRTMKSITFPGKAHFPTCINMRRDLVFVGTRTWDKSRSWDFPKLHVLNPKDDFKLVKSYSTEHTKNITRVHLTHECLITSSEDGTVRISSLTDPPKPIATLRSEIGGINDMDYLNGTLAAVGSGIKVWCPKLTCSTKRVQRNNNK</sequence>
<dbReference type="InterPro" id="IPR036322">
    <property type="entry name" value="WD40_repeat_dom_sf"/>
</dbReference>
<dbReference type="Gene3D" id="1.20.1280.50">
    <property type="match status" value="1"/>
</dbReference>
<dbReference type="Pfam" id="PF12937">
    <property type="entry name" value="F-box-like"/>
    <property type="match status" value="1"/>
</dbReference>
<gene>
    <name evidence="4" type="primary">LOC112465053</name>
</gene>
<evidence type="ECO:0000256" key="1">
    <source>
        <dbReference type="PROSITE-ProRule" id="PRU00221"/>
    </source>
</evidence>
<dbReference type="Gene3D" id="2.130.10.10">
    <property type="entry name" value="YVTN repeat-like/Quinoprotein amine dehydrogenase"/>
    <property type="match status" value="2"/>
</dbReference>
<dbReference type="InterPro" id="IPR001810">
    <property type="entry name" value="F-box_dom"/>
</dbReference>
<evidence type="ECO:0000259" key="2">
    <source>
        <dbReference type="Pfam" id="PF12937"/>
    </source>
</evidence>
<dbReference type="PROSITE" id="PS50082">
    <property type="entry name" value="WD_REPEATS_2"/>
    <property type="match status" value="1"/>
</dbReference>
<feature type="repeat" description="WD" evidence="1">
    <location>
        <begin position="269"/>
        <end position="308"/>
    </location>
</feature>
<dbReference type="RefSeq" id="XP_024888190.1">
    <property type="nucleotide sequence ID" value="XM_025032422.1"/>
</dbReference>
<dbReference type="InterPro" id="IPR036047">
    <property type="entry name" value="F-box-like_dom_sf"/>
</dbReference>
<keyword evidence="1" id="KW-0853">WD repeat</keyword>
<dbReference type="SUPFAM" id="SSF81383">
    <property type="entry name" value="F-box domain"/>
    <property type="match status" value="1"/>
</dbReference>
<proteinExistence type="predicted"/>
<dbReference type="PANTHER" id="PTHR19855">
    <property type="entry name" value="WD40 REPEAT PROTEIN 12, 37"/>
    <property type="match status" value="1"/>
</dbReference>
<dbReference type="SMART" id="SM00320">
    <property type="entry name" value="WD40"/>
    <property type="match status" value="5"/>
</dbReference>
<keyword evidence="3" id="KW-1185">Reference proteome</keyword>
<dbReference type="InterPro" id="IPR001680">
    <property type="entry name" value="WD40_rpt"/>
</dbReference>
<reference evidence="4" key="1">
    <citation type="submission" date="2025-08" db="UniProtKB">
        <authorList>
            <consortium name="RefSeq"/>
        </authorList>
    </citation>
    <scope>IDENTIFICATION</scope>
    <source>
        <tissue evidence="4">Whole body</tissue>
    </source>
</reference>
<organism evidence="3 4">
    <name type="scientific">Temnothorax curvispinosus</name>
    <dbReference type="NCBI Taxonomy" id="300111"/>
    <lineage>
        <taxon>Eukaryota</taxon>
        <taxon>Metazoa</taxon>
        <taxon>Ecdysozoa</taxon>
        <taxon>Arthropoda</taxon>
        <taxon>Hexapoda</taxon>
        <taxon>Insecta</taxon>
        <taxon>Pterygota</taxon>
        <taxon>Neoptera</taxon>
        <taxon>Endopterygota</taxon>
        <taxon>Hymenoptera</taxon>
        <taxon>Apocrita</taxon>
        <taxon>Aculeata</taxon>
        <taxon>Formicoidea</taxon>
        <taxon>Formicidae</taxon>
        <taxon>Myrmicinae</taxon>
        <taxon>Temnothorax</taxon>
    </lineage>
</organism>